<proteinExistence type="inferred from homology"/>
<keyword evidence="9" id="KW-0406">Ion transport</keyword>
<dbReference type="SUPFAM" id="SSF144083">
    <property type="entry name" value="Magnesium transport protein CorA, transmembrane region"/>
    <property type="match status" value="1"/>
</dbReference>
<dbReference type="InterPro" id="IPR002523">
    <property type="entry name" value="MgTranspt_CorA/ZnTranspt_ZntB"/>
</dbReference>
<feature type="transmembrane region" description="Helical" evidence="11">
    <location>
        <begin position="298"/>
        <end position="318"/>
    </location>
</feature>
<comment type="subcellular location">
    <subcellularLocation>
        <location evidence="1">Cell membrane</location>
        <topology evidence="1">Multi-pass membrane protein</topology>
    </subcellularLocation>
</comment>
<evidence type="ECO:0000313" key="12">
    <source>
        <dbReference type="EMBL" id="GAA0218049.1"/>
    </source>
</evidence>
<evidence type="ECO:0000256" key="7">
    <source>
        <dbReference type="ARBA" id="ARBA00022833"/>
    </source>
</evidence>
<accession>A0ABP3CXL3</accession>
<comment type="similarity">
    <text evidence="2">Belongs to the CorA metal ion transporter (MIT) (TC 1.A.35) family.</text>
</comment>
<evidence type="ECO:0000256" key="8">
    <source>
        <dbReference type="ARBA" id="ARBA00022989"/>
    </source>
</evidence>
<dbReference type="RefSeq" id="WP_286304793.1">
    <property type="nucleotide sequence ID" value="NZ_AP027741.1"/>
</dbReference>
<organism evidence="12 13">
    <name type="scientific">Methylophaga marina</name>
    <dbReference type="NCBI Taxonomy" id="45495"/>
    <lineage>
        <taxon>Bacteria</taxon>
        <taxon>Pseudomonadati</taxon>
        <taxon>Pseudomonadota</taxon>
        <taxon>Gammaproteobacteria</taxon>
        <taxon>Thiotrichales</taxon>
        <taxon>Piscirickettsiaceae</taxon>
        <taxon>Methylophaga</taxon>
    </lineage>
</organism>
<evidence type="ECO:0000256" key="2">
    <source>
        <dbReference type="ARBA" id="ARBA00009765"/>
    </source>
</evidence>
<evidence type="ECO:0000256" key="10">
    <source>
        <dbReference type="ARBA" id="ARBA00023136"/>
    </source>
</evidence>
<dbReference type="InterPro" id="IPR045861">
    <property type="entry name" value="CorA_cytoplasmic_dom"/>
</dbReference>
<protein>
    <submittedName>
        <fullName evidence="12">Zinc transporter ZntB</fullName>
    </submittedName>
</protein>
<name>A0ABP3CXL3_9GAMM</name>
<evidence type="ECO:0000256" key="6">
    <source>
        <dbReference type="ARBA" id="ARBA00022692"/>
    </source>
</evidence>
<evidence type="ECO:0000256" key="4">
    <source>
        <dbReference type="ARBA" id="ARBA00022475"/>
    </source>
</evidence>
<evidence type="ECO:0000313" key="13">
    <source>
        <dbReference type="Proteomes" id="UP001501476"/>
    </source>
</evidence>
<evidence type="ECO:0000256" key="11">
    <source>
        <dbReference type="SAM" id="Phobius"/>
    </source>
</evidence>
<evidence type="ECO:0000256" key="3">
    <source>
        <dbReference type="ARBA" id="ARBA00022448"/>
    </source>
</evidence>
<reference evidence="13" key="1">
    <citation type="journal article" date="2019" name="Int. J. Syst. Evol. Microbiol.">
        <title>The Global Catalogue of Microorganisms (GCM) 10K type strain sequencing project: providing services to taxonomists for standard genome sequencing and annotation.</title>
        <authorList>
            <consortium name="The Broad Institute Genomics Platform"/>
            <consortium name="The Broad Institute Genome Sequencing Center for Infectious Disease"/>
            <person name="Wu L."/>
            <person name="Ma J."/>
        </authorList>
    </citation>
    <scope>NUCLEOTIDE SEQUENCE [LARGE SCALE GENOMIC DNA]</scope>
    <source>
        <strain evidence="13">JCM 6886</strain>
    </source>
</reference>
<dbReference type="Gene3D" id="1.20.58.340">
    <property type="entry name" value="Magnesium transport protein CorA, transmembrane region"/>
    <property type="match status" value="2"/>
</dbReference>
<keyword evidence="4" id="KW-1003">Cell membrane</keyword>
<keyword evidence="10 11" id="KW-0472">Membrane</keyword>
<dbReference type="PANTHER" id="PTHR46494:SF3">
    <property type="entry name" value="ZINC TRANSPORT PROTEIN ZNTB"/>
    <property type="match status" value="1"/>
</dbReference>
<dbReference type="EMBL" id="BAAADG010000003">
    <property type="protein sequence ID" value="GAA0218049.1"/>
    <property type="molecule type" value="Genomic_DNA"/>
</dbReference>
<keyword evidence="6 11" id="KW-0812">Transmembrane</keyword>
<dbReference type="Gene3D" id="3.30.460.20">
    <property type="entry name" value="CorA soluble domain-like"/>
    <property type="match status" value="1"/>
</dbReference>
<dbReference type="CDD" id="cd12833">
    <property type="entry name" value="ZntB-like_1"/>
    <property type="match status" value="1"/>
</dbReference>
<evidence type="ECO:0000256" key="9">
    <source>
        <dbReference type="ARBA" id="ARBA00023065"/>
    </source>
</evidence>
<comment type="caution">
    <text evidence="12">The sequence shown here is derived from an EMBL/GenBank/DDBJ whole genome shotgun (WGS) entry which is preliminary data.</text>
</comment>
<dbReference type="InterPro" id="IPR045863">
    <property type="entry name" value="CorA_TM1_TM2"/>
</dbReference>
<feature type="transmembrane region" description="Helical" evidence="11">
    <location>
        <begin position="264"/>
        <end position="286"/>
    </location>
</feature>
<sequence>MSNSSGLAFAHLLDGQGGSSELNETDLPAWQADHGVLWLHFDYTHPDAERWLLEQSGLDSVIANALLEDETRPRTTSINNGLLMSLRGINHNQHAHCDDMISIRVWIDPHIIVTTRREMSSSAAELDKLLNQGIGPKDSAEFLIKLIDLTVDGMSDTIASFEDMIADYEDAVLAGNTENLHDNIAQLRRQVISMHRYLAPERDALARLTLEKISWLSDYDRIQIHEISDTLIRYIENLDAVRERAVLVQEELHSKTAEQLNARMYVLSVIAAVFLPLSFVTGLLGINVGGIPGANDSHAFTDVIIMLTVVALILLILFRWKKWF</sequence>
<keyword evidence="7" id="KW-0862">Zinc</keyword>
<dbReference type="PANTHER" id="PTHR46494">
    <property type="entry name" value="CORA FAMILY METAL ION TRANSPORTER (EUROFUNG)"/>
    <property type="match status" value="1"/>
</dbReference>
<dbReference type="SUPFAM" id="SSF143865">
    <property type="entry name" value="CorA soluble domain-like"/>
    <property type="match status" value="1"/>
</dbReference>
<dbReference type="Proteomes" id="UP001501476">
    <property type="component" value="Unassembled WGS sequence"/>
</dbReference>
<keyword evidence="3" id="KW-0813">Transport</keyword>
<evidence type="ECO:0000256" key="5">
    <source>
        <dbReference type="ARBA" id="ARBA00022519"/>
    </source>
</evidence>
<evidence type="ECO:0000256" key="1">
    <source>
        <dbReference type="ARBA" id="ARBA00004651"/>
    </source>
</evidence>
<keyword evidence="5" id="KW-0997">Cell inner membrane</keyword>
<keyword evidence="13" id="KW-1185">Reference proteome</keyword>
<keyword evidence="8 11" id="KW-1133">Transmembrane helix</keyword>
<gene>
    <name evidence="12" type="ORF">GCM10008964_06940</name>
</gene>
<dbReference type="Pfam" id="PF01544">
    <property type="entry name" value="CorA"/>
    <property type="match status" value="1"/>
</dbReference>